<keyword evidence="1" id="KW-0472">Membrane</keyword>
<feature type="transmembrane region" description="Helical" evidence="1">
    <location>
        <begin position="52"/>
        <end position="73"/>
    </location>
</feature>
<sequence>MTRFNIDRTHLTGRATEIVIAAIVIGALAFLLPGLDTGTSLLTSAGNAIADLWNGALSVAVGLGILYGAWCLFWPIIRNFILMLIGWSIIAVLAFLTFANAIGL</sequence>
<keyword evidence="1" id="KW-1133">Transmembrane helix</keyword>
<reference evidence="2 3" key="1">
    <citation type="journal article" date="2019" name="Syst. Appl. Microbiol.">
        <title>Microvirga tunisiensis sp. nov., a root nodule symbiotic bacterium isolated from Lupinus micranthus and L. luteus grown in Northern Tunisia.</title>
        <authorList>
            <person name="Msaddak A."/>
            <person name="Rejili M."/>
            <person name="Duran D."/>
            <person name="Mars M."/>
            <person name="Palacios J.M."/>
            <person name="Ruiz-Argueso T."/>
            <person name="Rey L."/>
            <person name="Imperial J."/>
        </authorList>
    </citation>
    <scope>NUCLEOTIDE SEQUENCE [LARGE SCALE GENOMIC DNA]</scope>
    <source>
        <strain evidence="2 3">Lmie10</strain>
    </source>
</reference>
<organism evidence="2 3">
    <name type="scientific">Microvirga tunisiensis</name>
    <dbReference type="NCBI Taxonomy" id="2108360"/>
    <lineage>
        <taxon>Bacteria</taxon>
        <taxon>Pseudomonadati</taxon>
        <taxon>Pseudomonadota</taxon>
        <taxon>Alphaproteobacteria</taxon>
        <taxon>Hyphomicrobiales</taxon>
        <taxon>Methylobacteriaceae</taxon>
        <taxon>Microvirga</taxon>
    </lineage>
</organism>
<dbReference type="AlphaFoldDB" id="A0A5N7MN07"/>
<keyword evidence="1" id="KW-0812">Transmembrane</keyword>
<dbReference type="RefSeq" id="WP_152713808.1">
    <property type="nucleotide sequence ID" value="NZ_VOSJ01000092.1"/>
</dbReference>
<accession>A0A5N7MN07</accession>
<evidence type="ECO:0000256" key="1">
    <source>
        <dbReference type="SAM" id="Phobius"/>
    </source>
</evidence>
<evidence type="ECO:0000313" key="2">
    <source>
        <dbReference type="EMBL" id="MPR27494.1"/>
    </source>
</evidence>
<protein>
    <submittedName>
        <fullName evidence="2">Uncharacterized protein</fullName>
    </submittedName>
</protein>
<feature type="transmembrane region" description="Helical" evidence="1">
    <location>
        <begin position="12"/>
        <end position="32"/>
    </location>
</feature>
<comment type="caution">
    <text evidence="2">The sequence shown here is derived from an EMBL/GenBank/DDBJ whole genome shotgun (WGS) entry which is preliminary data.</text>
</comment>
<dbReference type="Proteomes" id="UP000403266">
    <property type="component" value="Unassembled WGS sequence"/>
</dbReference>
<dbReference type="EMBL" id="VOSK01000092">
    <property type="protein sequence ID" value="MPR27494.1"/>
    <property type="molecule type" value="Genomic_DNA"/>
</dbReference>
<evidence type="ECO:0000313" key="3">
    <source>
        <dbReference type="Proteomes" id="UP000403266"/>
    </source>
</evidence>
<keyword evidence="3" id="KW-1185">Reference proteome</keyword>
<gene>
    <name evidence="2" type="ORF">FS320_20490</name>
</gene>
<proteinExistence type="predicted"/>
<name>A0A5N7MN07_9HYPH</name>
<feature type="transmembrane region" description="Helical" evidence="1">
    <location>
        <begin position="80"/>
        <end position="102"/>
    </location>
</feature>